<protein>
    <submittedName>
        <fullName evidence="1">Uncharacterized protein</fullName>
    </submittedName>
</protein>
<organism evidence="1 2">
    <name type="scientific">Prosthecobacter debontii</name>
    <dbReference type="NCBI Taxonomy" id="48467"/>
    <lineage>
        <taxon>Bacteria</taxon>
        <taxon>Pseudomonadati</taxon>
        <taxon>Verrucomicrobiota</taxon>
        <taxon>Verrucomicrobiia</taxon>
        <taxon>Verrucomicrobiales</taxon>
        <taxon>Verrucomicrobiaceae</taxon>
        <taxon>Prosthecobacter</taxon>
    </lineage>
</organism>
<dbReference type="STRING" id="48467.SAMN02745166_03385"/>
<dbReference type="Proteomes" id="UP000190774">
    <property type="component" value="Unassembled WGS sequence"/>
</dbReference>
<evidence type="ECO:0000313" key="1">
    <source>
        <dbReference type="EMBL" id="SKB01492.1"/>
    </source>
</evidence>
<reference evidence="2" key="1">
    <citation type="submission" date="2017-02" db="EMBL/GenBank/DDBJ databases">
        <authorList>
            <person name="Varghese N."/>
            <person name="Submissions S."/>
        </authorList>
    </citation>
    <scope>NUCLEOTIDE SEQUENCE [LARGE SCALE GENOMIC DNA]</scope>
    <source>
        <strain evidence="2">ATCC 700200</strain>
    </source>
</reference>
<dbReference type="AlphaFoldDB" id="A0A1T4YI42"/>
<accession>A0A1T4YI42</accession>
<evidence type="ECO:0000313" key="2">
    <source>
        <dbReference type="Proteomes" id="UP000190774"/>
    </source>
</evidence>
<gene>
    <name evidence="1" type="ORF">SAMN02745166_03385</name>
</gene>
<dbReference type="EMBL" id="FUYE01000012">
    <property type="protein sequence ID" value="SKB01492.1"/>
    <property type="molecule type" value="Genomic_DNA"/>
</dbReference>
<sequence length="73" mass="8317">MSTHQLMHEAEDLSSEELRELIGQLVELKNSRLAQEQAEGKSAVELFRQLQRQLQLTPETAAQWKSAVAEARE</sequence>
<keyword evidence="2" id="KW-1185">Reference proteome</keyword>
<proteinExistence type="predicted"/>
<dbReference type="RefSeq" id="WP_078814573.1">
    <property type="nucleotide sequence ID" value="NZ_FUYE01000012.1"/>
</dbReference>
<name>A0A1T4YI42_9BACT</name>